<feature type="region of interest" description="Disordered" evidence="6">
    <location>
        <begin position="1"/>
        <end position="78"/>
    </location>
</feature>
<evidence type="ECO:0000256" key="4">
    <source>
        <dbReference type="ARBA" id="ARBA00022840"/>
    </source>
</evidence>
<evidence type="ECO:0000313" key="9">
    <source>
        <dbReference type="Proteomes" id="UP000279236"/>
    </source>
</evidence>
<organism evidence="8 9">
    <name type="scientific">Apiotrichum porosum</name>
    <dbReference type="NCBI Taxonomy" id="105984"/>
    <lineage>
        <taxon>Eukaryota</taxon>
        <taxon>Fungi</taxon>
        <taxon>Dikarya</taxon>
        <taxon>Basidiomycota</taxon>
        <taxon>Agaricomycotina</taxon>
        <taxon>Tremellomycetes</taxon>
        <taxon>Trichosporonales</taxon>
        <taxon>Trichosporonaceae</taxon>
        <taxon>Apiotrichum</taxon>
    </lineage>
</organism>
<dbReference type="Gene3D" id="3.30.200.20">
    <property type="entry name" value="Phosphorylase Kinase, domain 1"/>
    <property type="match status" value="1"/>
</dbReference>
<dbReference type="PANTHER" id="PTHR47448:SF5">
    <property type="entry name" value="MITOGEN-ACTIVATED PROTEIN KINASE KINAE MKK2"/>
    <property type="match status" value="1"/>
</dbReference>
<dbReference type="FunFam" id="1.10.510.10:FF:000263">
    <property type="entry name" value="MAP kinase skh1/pek1"/>
    <property type="match status" value="1"/>
</dbReference>
<keyword evidence="3 8" id="KW-0418">Kinase</keyword>
<feature type="domain" description="Protein kinase" evidence="7">
    <location>
        <begin position="294"/>
        <end position="561"/>
    </location>
</feature>
<comment type="caution">
    <text evidence="8">The sequence shown here is derived from an EMBL/GenBank/DDBJ whole genome shotgun (WGS) entry which is preliminary data.</text>
</comment>
<protein>
    <submittedName>
        <fullName evidence="8">Protein kinase C signaling pathway involved MAPKK protein</fullName>
    </submittedName>
</protein>
<dbReference type="EMBL" id="RSCE01000001">
    <property type="protein sequence ID" value="RSH87998.1"/>
    <property type="molecule type" value="Genomic_DNA"/>
</dbReference>
<dbReference type="PROSITE" id="PS00108">
    <property type="entry name" value="PROTEIN_KINASE_ST"/>
    <property type="match status" value="1"/>
</dbReference>
<keyword evidence="4" id="KW-0067">ATP-binding</keyword>
<evidence type="ECO:0000256" key="2">
    <source>
        <dbReference type="ARBA" id="ARBA00022741"/>
    </source>
</evidence>
<dbReference type="GeneID" id="39585064"/>
<keyword evidence="1" id="KW-0808">Transferase</keyword>
<reference evidence="8 9" key="1">
    <citation type="submission" date="2018-11" db="EMBL/GenBank/DDBJ databases">
        <title>Genome sequence of Apiotrichum porosum DSM 27194.</title>
        <authorList>
            <person name="Aliyu H."/>
            <person name="Gorte O."/>
            <person name="Ochsenreither K."/>
        </authorList>
    </citation>
    <scope>NUCLEOTIDE SEQUENCE [LARGE SCALE GENOMIC DNA]</scope>
    <source>
        <strain evidence="8 9">DSM 27194</strain>
    </source>
</reference>
<proteinExistence type="inferred from homology"/>
<feature type="compositionally biased region" description="Low complexity" evidence="6">
    <location>
        <begin position="1"/>
        <end position="18"/>
    </location>
</feature>
<keyword evidence="2" id="KW-0547">Nucleotide-binding</keyword>
<feature type="region of interest" description="Disordered" evidence="6">
    <location>
        <begin position="219"/>
        <end position="285"/>
    </location>
</feature>
<feature type="compositionally biased region" description="Polar residues" evidence="6">
    <location>
        <begin position="265"/>
        <end position="279"/>
    </location>
</feature>
<dbReference type="SUPFAM" id="SSF56112">
    <property type="entry name" value="Protein kinase-like (PK-like)"/>
    <property type="match status" value="1"/>
</dbReference>
<dbReference type="PROSITE" id="PS50011">
    <property type="entry name" value="PROTEIN_KINASE_DOM"/>
    <property type="match status" value="1"/>
</dbReference>
<dbReference type="GO" id="GO:0004674">
    <property type="term" value="F:protein serine/threonine kinase activity"/>
    <property type="evidence" value="ECO:0007669"/>
    <property type="project" value="UniProtKB-KW"/>
</dbReference>
<dbReference type="Proteomes" id="UP000279236">
    <property type="component" value="Unassembled WGS sequence"/>
</dbReference>
<keyword evidence="9" id="KW-1185">Reference proteome</keyword>
<dbReference type="STRING" id="105984.A0A427YA83"/>
<dbReference type="RefSeq" id="XP_028480206.1">
    <property type="nucleotide sequence ID" value="XM_028616349.1"/>
</dbReference>
<evidence type="ECO:0000256" key="5">
    <source>
        <dbReference type="ARBA" id="ARBA00038035"/>
    </source>
</evidence>
<dbReference type="OrthoDB" id="10252354at2759"/>
<dbReference type="GO" id="GO:0005524">
    <property type="term" value="F:ATP binding"/>
    <property type="evidence" value="ECO:0007669"/>
    <property type="project" value="UniProtKB-KW"/>
</dbReference>
<dbReference type="Pfam" id="PF00069">
    <property type="entry name" value="Pkinase"/>
    <property type="match status" value="1"/>
</dbReference>
<dbReference type="InterPro" id="IPR050915">
    <property type="entry name" value="MAP_kinase_kinase"/>
</dbReference>
<dbReference type="InterPro" id="IPR000719">
    <property type="entry name" value="Prot_kinase_dom"/>
</dbReference>
<evidence type="ECO:0000256" key="1">
    <source>
        <dbReference type="ARBA" id="ARBA00022679"/>
    </source>
</evidence>
<sequence>MATPRRPSGARPNPSSSRPAPPPPQLSIPEGNVPGINVDQAGLGGWQQPSPLPSLALRPGRPMPSLSAGPSARPKLKLPLGAPRAATAPALPTLAGLDSAEPAASLTPTLSATLAPPPGAPGRPRMNTPRISTPALKLAIPAGGGGGSAFMAQDEDEGSSQLRTPVPGEDWDATVHAHSYGAGASGSRLAPTGHDDFGGADQMTAMTNEVRRAMSRMTFESSPAPSIGGRSRSGSNASSFMERRESSNSLNPADDLRQLRALSIGTPTRDLNSDGSRPNSIHDTEDLTRLGSDLTLVRRLGEGAGGSVDLVCSARDGRVMARKVIARTANPSMHKQVLRELEFLSTTNSPFIVEHYGAFLAEQDTQICILMEYCEAGSLDSLLGHMKDQGIICSEHVLGRIASSVLRGLDYLHERRIIHRDIKPSNILITRQGAMKLCDFGVSGELVDSVAGTFTGTSYYMAPERILGKPYTIKSDVWSLGLTLHEVAHLRFPFPPEGESQNVAPIELLSYIVTAPVPSMNDNPSIGHAWTAEIRDFLAKCLIRDGQERPYPRELLTHPFIVRSETKNVNMAKWVAMLVPSLSQS</sequence>
<evidence type="ECO:0000313" key="8">
    <source>
        <dbReference type="EMBL" id="RSH87998.1"/>
    </source>
</evidence>
<dbReference type="InterPro" id="IPR011009">
    <property type="entry name" value="Kinase-like_dom_sf"/>
</dbReference>
<gene>
    <name evidence="8" type="primary">MKK1</name>
    <name evidence="8" type="ORF">EHS24_000521</name>
</gene>
<accession>A0A427YA83</accession>
<dbReference type="SMART" id="SM00220">
    <property type="entry name" value="S_TKc"/>
    <property type="match status" value="1"/>
</dbReference>
<dbReference type="InterPro" id="IPR008271">
    <property type="entry name" value="Ser/Thr_kinase_AS"/>
</dbReference>
<evidence type="ECO:0000256" key="3">
    <source>
        <dbReference type="ARBA" id="ARBA00022777"/>
    </source>
</evidence>
<dbReference type="AlphaFoldDB" id="A0A427YA83"/>
<name>A0A427YA83_9TREE</name>
<feature type="compositionally biased region" description="Low complexity" evidence="6">
    <location>
        <begin position="221"/>
        <end position="239"/>
    </location>
</feature>
<dbReference type="PANTHER" id="PTHR47448">
    <property type="entry name" value="DUAL SPECIFICITY MITOGEN-ACTIVATED PROTEIN KINASE KINASE DSOR1-LIKE PROTEIN"/>
    <property type="match status" value="1"/>
</dbReference>
<evidence type="ECO:0000259" key="7">
    <source>
        <dbReference type="PROSITE" id="PS50011"/>
    </source>
</evidence>
<dbReference type="GO" id="GO:0004712">
    <property type="term" value="F:protein serine/threonine/tyrosine kinase activity"/>
    <property type="evidence" value="ECO:0007669"/>
    <property type="project" value="UniProtKB-ARBA"/>
</dbReference>
<evidence type="ECO:0000256" key="6">
    <source>
        <dbReference type="SAM" id="MobiDB-lite"/>
    </source>
</evidence>
<dbReference type="Gene3D" id="1.10.510.10">
    <property type="entry name" value="Transferase(Phosphotransferase) domain 1"/>
    <property type="match status" value="1"/>
</dbReference>
<comment type="similarity">
    <text evidence="5">Belongs to the protein kinase superfamily. STE Ser/Thr protein kinase family. MAP kinase kinase subfamily.</text>
</comment>
<dbReference type="GO" id="GO:0000165">
    <property type="term" value="P:MAPK cascade"/>
    <property type="evidence" value="ECO:0007669"/>
    <property type="project" value="UniProtKB-ARBA"/>
</dbReference>